<evidence type="ECO:0000256" key="6">
    <source>
        <dbReference type="SAM" id="Phobius"/>
    </source>
</evidence>
<feature type="transmembrane region" description="Helical" evidence="6">
    <location>
        <begin position="51"/>
        <end position="68"/>
    </location>
</feature>
<evidence type="ECO:0000256" key="2">
    <source>
        <dbReference type="ARBA" id="ARBA00008432"/>
    </source>
</evidence>
<dbReference type="PANTHER" id="PTHR23515">
    <property type="entry name" value="HIGH-AFFINITY NITRATE TRANSPORTER 2.3"/>
    <property type="match status" value="1"/>
</dbReference>
<evidence type="ECO:0000256" key="4">
    <source>
        <dbReference type="ARBA" id="ARBA00022989"/>
    </source>
</evidence>
<dbReference type="GO" id="GO:0005886">
    <property type="term" value="C:plasma membrane"/>
    <property type="evidence" value="ECO:0007669"/>
    <property type="project" value="UniProtKB-SubCell"/>
</dbReference>
<evidence type="ECO:0000313" key="8">
    <source>
        <dbReference type="Proteomes" id="UP000305222"/>
    </source>
</evidence>
<comment type="similarity">
    <text evidence="2">Belongs to the major facilitator superfamily. Nitrate/nitrite porter (TC 2.A.1.8) family.</text>
</comment>
<evidence type="ECO:0000256" key="5">
    <source>
        <dbReference type="ARBA" id="ARBA00023136"/>
    </source>
</evidence>
<dbReference type="Pfam" id="PF07690">
    <property type="entry name" value="MFS_1"/>
    <property type="match status" value="1"/>
</dbReference>
<evidence type="ECO:0000256" key="3">
    <source>
        <dbReference type="ARBA" id="ARBA00022692"/>
    </source>
</evidence>
<comment type="caution">
    <text evidence="7">The sequence shown here is derived from an EMBL/GenBank/DDBJ whole genome shotgun (WGS) entry which is preliminary data.</text>
</comment>
<reference evidence="7 8" key="1">
    <citation type="journal article" date="2019" name="Environ. Microbiol.">
        <title>An active ?-lactamase is a part of an orchestrated cell wall stress resistance network of Bacillus subtilis and related rhizosphere species.</title>
        <authorList>
            <person name="Bucher T."/>
            <person name="Keren-Paz A."/>
            <person name="Hausser J."/>
            <person name="Olender T."/>
            <person name="Cytryn E."/>
            <person name="Kolodkin-Gal I."/>
        </authorList>
    </citation>
    <scope>NUCLEOTIDE SEQUENCE [LARGE SCALE GENOMIC DNA]</scope>
    <source>
        <strain evidence="7 8">I5</strain>
    </source>
</reference>
<dbReference type="GO" id="GO:0015112">
    <property type="term" value="F:nitrate transmembrane transporter activity"/>
    <property type="evidence" value="ECO:0007669"/>
    <property type="project" value="InterPro"/>
</dbReference>
<feature type="transmembrane region" description="Helical" evidence="6">
    <location>
        <begin position="12"/>
        <end position="31"/>
    </location>
</feature>
<feature type="non-terminal residue" evidence="7">
    <location>
        <position position="1"/>
    </location>
</feature>
<protein>
    <submittedName>
        <fullName evidence="7">MFS transporter</fullName>
    </submittedName>
</protein>
<keyword evidence="5 6" id="KW-0472">Membrane</keyword>
<feature type="non-terminal residue" evidence="7">
    <location>
        <position position="86"/>
    </location>
</feature>
<dbReference type="AlphaFoldDB" id="A0A4U2ZXA5"/>
<evidence type="ECO:0000313" key="7">
    <source>
        <dbReference type="EMBL" id="TKI79687.1"/>
    </source>
</evidence>
<comment type="subcellular location">
    <subcellularLocation>
        <location evidence="1">Cell membrane</location>
        <topology evidence="1">Multi-pass membrane protein</topology>
    </subcellularLocation>
</comment>
<dbReference type="InterPro" id="IPR044772">
    <property type="entry name" value="NO3_transporter"/>
</dbReference>
<evidence type="ECO:0000256" key="1">
    <source>
        <dbReference type="ARBA" id="ARBA00004651"/>
    </source>
</evidence>
<name>A0A4U2ZXA5_9BACI</name>
<proteinExistence type="inferred from homology"/>
<keyword evidence="4 6" id="KW-1133">Transmembrane helix</keyword>
<gene>
    <name evidence="7" type="ORF">FC699_35685</name>
</gene>
<dbReference type="Gene3D" id="1.20.1250.20">
    <property type="entry name" value="MFS general substrate transporter like domains"/>
    <property type="match status" value="1"/>
</dbReference>
<organism evidence="7 8">
    <name type="scientific">Bacillus wiedmannii</name>
    <dbReference type="NCBI Taxonomy" id="1890302"/>
    <lineage>
        <taxon>Bacteria</taxon>
        <taxon>Bacillati</taxon>
        <taxon>Bacillota</taxon>
        <taxon>Bacilli</taxon>
        <taxon>Bacillales</taxon>
        <taxon>Bacillaceae</taxon>
        <taxon>Bacillus</taxon>
        <taxon>Bacillus cereus group</taxon>
    </lineage>
</organism>
<keyword evidence="3 6" id="KW-0812">Transmembrane</keyword>
<sequence length="86" mass="9807">IKGVYKNEKLWFLCIFYFLTFGSFVAFTVYLPNFLVSHFGLEKVDAGMRTAGFIVLATIMRPVGGWLGDKFNPFKILIFVFIGLTL</sequence>
<dbReference type="EMBL" id="SZON01003536">
    <property type="protein sequence ID" value="TKI79687.1"/>
    <property type="molecule type" value="Genomic_DNA"/>
</dbReference>
<dbReference type="SUPFAM" id="SSF103473">
    <property type="entry name" value="MFS general substrate transporter"/>
    <property type="match status" value="1"/>
</dbReference>
<accession>A0A4U2ZXA5</accession>
<dbReference type="InterPro" id="IPR011701">
    <property type="entry name" value="MFS"/>
</dbReference>
<dbReference type="Proteomes" id="UP000305222">
    <property type="component" value="Unassembled WGS sequence"/>
</dbReference>
<dbReference type="InterPro" id="IPR036259">
    <property type="entry name" value="MFS_trans_sf"/>
</dbReference>